<evidence type="ECO:0000313" key="3">
    <source>
        <dbReference type="EMBL" id="SJL15380.1"/>
    </source>
</evidence>
<dbReference type="AlphaFoldDB" id="A0A284S2Y8"/>
<evidence type="ECO:0000256" key="1">
    <source>
        <dbReference type="ARBA" id="ARBA00009005"/>
    </source>
</evidence>
<dbReference type="Proteomes" id="UP000219338">
    <property type="component" value="Unassembled WGS sequence"/>
</dbReference>
<dbReference type="Pfam" id="PF00656">
    <property type="entry name" value="Peptidase_C14"/>
    <property type="match status" value="1"/>
</dbReference>
<dbReference type="GO" id="GO:0006508">
    <property type="term" value="P:proteolysis"/>
    <property type="evidence" value="ECO:0007669"/>
    <property type="project" value="InterPro"/>
</dbReference>
<dbReference type="PANTHER" id="PTHR48104:SF30">
    <property type="entry name" value="METACASPASE-1"/>
    <property type="match status" value="1"/>
</dbReference>
<dbReference type="GO" id="GO:0005737">
    <property type="term" value="C:cytoplasm"/>
    <property type="evidence" value="ECO:0007669"/>
    <property type="project" value="TreeGrafter"/>
</dbReference>
<keyword evidence="4" id="KW-1185">Reference proteome</keyword>
<accession>A0A284S2Y8</accession>
<gene>
    <name evidence="3" type="ORF">ARMOST_18876</name>
</gene>
<dbReference type="OMA" id="PDIMNGD"/>
<evidence type="ECO:0000259" key="2">
    <source>
        <dbReference type="Pfam" id="PF00656"/>
    </source>
</evidence>
<dbReference type="InterPro" id="IPR011600">
    <property type="entry name" value="Pept_C14_caspase"/>
</dbReference>
<dbReference type="PANTHER" id="PTHR48104">
    <property type="entry name" value="METACASPASE-4"/>
    <property type="match status" value="1"/>
</dbReference>
<dbReference type="STRING" id="47428.A0A284S2Y8"/>
<proteinExistence type="inferred from homology"/>
<reference evidence="4" key="1">
    <citation type="journal article" date="2017" name="Nat. Ecol. Evol.">
        <title>Genome expansion and lineage-specific genetic innovations in the forest pathogenic fungi Armillaria.</title>
        <authorList>
            <person name="Sipos G."/>
            <person name="Prasanna A.N."/>
            <person name="Walter M.C."/>
            <person name="O'Connor E."/>
            <person name="Balint B."/>
            <person name="Krizsan K."/>
            <person name="Kiss B."/>
            <person name="Hess J."/>
            <person name="Varga T."/>
            <person name="Slot J."/>
            <person name="Riley R."/>
            <person name="Boka B."/>
            <person name="Rigling D."/>
            <person name="Barry K."/>
            <person name="Lee J."/>
            <person name="Mihaltcheva S."/>
            <person name="LaButti K."/>
            <person name="Lipzen A."/>
            <person name="Waldron R."/>
            <person name="Moloney N.M."/>
            <person name="Sperisen C."/>
            <person name="Kredics L."/>
            <person name="Vagvoelgyi C."/>
            <person name="Patrignani A."/>
            <person name="Fitzpatrick D."/>
            <person name="Nagy I."/>
            <person name="Doyle S."/>
            <person name="Anderson J.B."/>
            <person name="Grigoriev I.V."/>
            <person name="Gueldener U."/>
            <person name="Muensterkoetter M."/>
            <person name="Nagy L.G."/>
        </authorList>
    </citation>
    <scope>NUCLEOTIDE SEQUENCE [LARGE SCALE GENOMIC DNA]</scope>
    <source>
        <strain evidence="4">C18/9</strain>
    </source>
</reference>
<dbReference type="OrthoDB" id="3223806at2759"/>
<sequence>MPHLTEDITDTFNSHIPYLFTRYRTFAVRDAVAEAALHRDLLVTISKLSDEISPLQDVETQLAKQYGMTGNVDSVEVFQETKARALLHKDTSCVIALIAVDALYHLRLESATMQRRFPTCGIQAPLHNTPTRRPNKRMDGSHFWAVIIGIDAYRNSELHGCVSDALSMKDYLLKDLGVPEDRLQLLLGPNEHMSRTYDIPSRKNIIGTLLSLITNPDIMNGDNIIIYFSGHGSNYSWFDYYSQQAHDSDRAFDDVLATGSVEALCPIDRNEPDDKGCPIPDISDREINIILSELSRVKGNRITLILDCCHSSSASRSISEPVVRNLRPLPRGSFEDMLFAADDNLGQFPCHRSVFAEDWRPDTESHVVLAACSEYEFAKEMPGDTGFNGFFTKSLIRTLTSGHLTEEATYVDLVAALDRSCHQTPVAAGKHKDSKLWYHN</sequence>
<dbReference type="GO" id="GO:0004197">
    <property type="term" value="F:cysteine-type endopeptidase activity"/>
    <property type="evidence" value="ECO:0007669"/>
    <property type="project" value="InterPro"/>
</dbReference>
<comment type="similarity">
    <text evidence="1">Belongs to the peptidase C14B family.</text>
</comment>
<dbReference type="InterPro" id="IPR050452">
    <property type="entry name" value="Metacaspase"/>
</dbReference>
<organism evidence="3 4">
    <name type="scientific">Armillaria ostoyae</name>
    <name type="common">Armillaria root rot fungus</name>
    <dbReference type="NCBI Taxonomy" id="47428"/>
    <lineage>
        <taxon>Eukaryota</taxon>
        <taxon>Fungi</taxon>
        <taxon>Dikarya</taxon>
        <taxon>Basidiomycota</taxon>
        <taxon>Agaricomycotina</taxon>
        <taxon>Agaricomycetes</taxon>
        <taxon>Agaricomycetidae</taxon>
        <taxon>Agaricales</taxon>
        <taxon>Marasmiineae</taxon>
        <taxon>Physalacriaceae</taxon>
        <taxon>Armillaria</taxon>
    </lineage>
</organism>
<dbReference type="Gene3D" id="3.40.50.1460">
    <property type="match status" value="1"/>
</dbReference>
<feature type="domain" description="Peptidase C14 caspase" evidence="2">
    <location>
        <begin position="144"/>
        <end position="414"/>
    </location>
</feature>
<protein>
    <recommendedName>
        <fullName evidence="2">Peptidase C14 caspase domain-containing protein</fullName>
    </recommendedName>
</protein>
<evidence type="ECO:0000313" key="4">
    <source>
        <dbReference type="Proteomes" id="UP000219338"/>
    </source>
</evidence>
<dbReference type="EMBL" id="FUEG01000028">
    <property type="protein sequence ID" value="SJL15380.1"/>
    <property type="molecule type" value="Genomic_DNA"/>
</dbReference>
<name>A0A284S2Y8_ARMOS</name>